<dbReference type="PANTHER" id="PTHR10640:SF7">
    <property type="entry name" value="METHYLTHIORIBULOSE-1-PHOSPHATE DEHYDRATASE"/>
    <property type="match status" value="1"/>
</dbReference>
<dbReference type="Pfam" id="PF00596">
    <property type="entry name" value="Aldolase_II"/>
    <property type="match status" value="1"/>
</dbReference>
<evidence type="ECO:0000256" key="6">
    <source>
        <dbReference type="ARBA" id="ARBA00023239"/>
    </source>
</evidence>
<keyword evidence="3 7" id="KW-0479">Metal-binding</keyword>
<evidence type="ECO:0000259" key="9">
    <source>
        <dbReference type="SMART" id="SM01007"/>
    </source>
</evidence>
<feature type="binding site" evidence="7">
    <location>
        <position position="111"/>
    </location>
    <ligand>
        <name>Zn(2+)</name>
        <dbReference type="ChEBI" id="CHEBI:29105"/>
    </ligand>
</feature>
<evidence type="ECO:0000256" key="8">
    <source>
        <dbReference type="SAM" id="MobiDB-lite"/>
    </source>
</evidence>
<reference evidence="10" key="1">
    <citation type="submission" date="2021-03" db="EMBL/GenBank/DDBJ databases">
        <authorList>
            <person name="Tagirdzhanova G."/>
        </authorList>
    </citation>
    <scope>NUCLEOTIDE SEQUENCE</scope>
</reference>
<comment type="pathway">
    <text evidence="7">Amino-acid biosynthesis; L-methionine biosynthesis via salvage pathway; L-methionine from S-methyl-5-thio-alpha-D-ribose 1-phosphate: step 2/6.</text>
</comment>
<evidence type="ECO:0000256" key="1">
    <source>
        <dbReference type="ARBA" id="ARBA00022490"/>
    </source>
</evidence>
<dbReference type="GO" id="GO:0005737">
    <property type="term" value="C:cytoplasm"/>
    <property type="evidence" value="ECO:0007669"/>
    <property type="project" value="UniProtKB-SubCell"/>
</dbReference>
<evidence type="ECO:0000256" key="7">
    <source>
        <dbReference type="HAMAP-Rule" id="MF_03116"/>
    </source>
</evidence>
<dbReference type="SUPFAM" id="SSF53639">
    <property type="entry name" value="AraD/HMP-PK domain-like"/>
    <property type="match status" value="1"/>
</dbReference>
<keyword evidence="6 7" id="KW-0456">Lyase</keyword>
<feature type="compositionally biased region" description="Basic residues" evidence="8">
    <location>
        <begin position="288"/>
        <end position="297"/>
    </location>
</feature>
<comment type="function">
    <text evidence="7">Catalyzes the dehydration of methylthioribulose-1-phosphate (MTRu-1-P) into 2,3-diketo-5-methylthiopentyl-1-phosphate (DK-MTP-1-P).</text>
</comment>
<keyword evidence="1 7" id="KW-0963">Cytoplasm</keyword>
<evidence type="ECO:0000313" key="10">
    <source>
        <dbReference type="EMBL" id="CAF9921941.1"/>
    </source>
</evidence>
<dbReference type="OrthoDB" id="191080at2759"/>
<comment type="caution">
    <text evidence="10">The sequence shown here is derived from an EMBL/GenBank/DDBJ whole genome shotgun (WGS) entry which is preliminary data.</text>
</comment>
<dbReference type="Proteomes" id="UP000664521">
    <property type="component" value="Unassembled WGS sequence"/>
</dbReference>
<comment type="subcellular location">
    <subcellularLocation>
        <location evidence="7">Cytoplasm</location>
    </subcellularLocation>
</comment>
<keyword evidence="4 7" id="KW-0862">Zinc</keyword>
<dbReference type="Gene3D" id="3.40.225.10">
    <property type="entry name" value="Class II aldolase/adducin N-terminal domain"/>
    <property type="match status" value="1"/>
</dbReference>
<feature type="binding site" evidence="7">
    <location>
        <position position="203"/>
    </location>
    <ligand>
        <name>Zn(2+)</name>
        <dbReference type="ChEBI" id="CHEBI:29105"/>
    </ligand>
</feature>
<dbReference type="InterPro" id="IPR027514">
    <property type="entry name" value="Salvage_MtnB_euk"/>
</dbReference>
<dbReference type="SMART" id="SM01007">
    <property type="entry name" value="Aldolase_II"/>
    <property type="match status" value="1"/>
</dbReference>
<organism evidence="10 11">
    <name type="scientific">Heterodermia speciosa</name>
    <dbReference type="NCBI Taxonomy" id="116794"/>
    <lineage>
        <taxon>Eukaryota</taxon>
        <taxon>Fungi</taxon>
        <taxon>Dikarya</taxon>
        <taxon>Ascomycota</taxon>
        <taxon>Pezizomycotina</taxon>
        <taxon>Lecanoromycetes</taxon>
        <taxon>OSLEUM clade</taxon>
        <taxon>Lecanoromycetidae</taxon>
        <taxon>Caliciales</taxon>
        <taxon>Physciaceae</taxon>
        <taxon>Heterodermia</taxon>
    </lineage>
</organism>
<dbReference type="NCBIfam" id="TIGR03328">
    <property type="entry name" value="salvage_mtnB"/>
    <property type="match status" value="1"/>
</dbReference>
<keyword evidence="11" id="KW-1185">Reference proteome</keyword>
<dbReference type="InterPro" id="IPR036409">
    <property type="entry name" value="Aldolase_II/adducin_N_sf"/>
</dbReference>
<keyword evidence="2 7" id="KW-0028">Amino-acid biosynthesis</keyword>
<accession>A0A8H3F9K6</accession>
<feature type="compositionally biased region" description="Polar residues" evidence="8">
    <location>
        <begin position="245"/>
        <end position="265"/>
    </location>
</feature>
<feature type="binding site" evidence="7">
    <location>
        <position position="94"/>
    </location>
    <ligand>
        <name>substrate</name>
    </ligand>
</feature>
<dbReference type="InterPro" id="IPR017714">
    <property type="entry name" value="MethylthioRu-1-P_deHdtase_MtnB"/>
</dbReference>
<dbReference type="PANTHER" id="PTHR10640">
    <property type="entry name" value="METHYLTHIORIBULOSE-1-PHOSPHATE DEHYDRATASE"/>
    <property type="match status" value="1"/>
</dbReference>
<evidence type="ECO:0000256" key="5">
    <source>
        <dbReference type="ARBA" id="ARBA00023167"/>
    </source>
</evidence>
<dbReference type="EMBL" id="CAJPDS010000029">
    <property type="protein sequence ID" value="CAF9921941.1"/>
    <property type="molecule type" value="Genomic_DNA"/>
</dbReference>
<comment type="catalytic activity">
    <reaction evidence="7">
        <text>5-(methylsulfanyl)-D-ribulose 1-phosphate = 5-methylsulfanyl-2,3-dioxopentyl phosphate + H2O</text>
        <dbReference type="Rhea" id="RHEA:15549"/>
        <dbReference type="ChEBI" id="CHEBI:15377"/>
        <dbReference type="ChEBI" id="CHEBI:58548"/>
        <dbReference type="ChEBI" id="CHEBI:58828"/>
        <dbReference type="EC" id="4.2.1.109"/>
    </reaction>
</comment>
<keyword evidence="5 7" id="KW-0486">Methionine biosynthesis</keyword>
<feature type="compositionally biased region" description="Polar residues" evidence="8">
    <location>
        <begin position="306"/>
        <end position="325"/>
    </location>
</feature>
<protein>
    <recommendedName>
        <fullName evidence="7">Methylthioribulose-1-phosphate dehydratase</fullName>
        <shortName evidence="7">MTRu-1-P dehydratase</shortName>
        <ecNumber evidence="7">4.2.1.109</ecNumber>
    </recommendedName>
</protein>
<comment type="similarity">
    <text evidence="7">Belongs to the aldolase class II family. MtnB subfamily.</text>
</comment>
<evidence type="ECO:0000256" key="2">
    <source>
        <dbReference type="ARBA" id="ARBA00022605"/>
    </source>
</evidence>
<feature type="active site" description="Proton donor/acceptor" evidence="7">
    <location>
        <position position="146"/>
    </location>
</feature>
<dbReference type="UniPathway" id="UPA00904">
    <property type="reaction ID" value="UER00875"/>
</dbReference>
<gene>
    <name evidence="7 10" type="primary">MDE1</name>
    <name evidence="10" type="ORF">HETSPECPRED_004678</name>
</gene>
<evidence type="ECO:0000256" key="4">
    <source>
        <dbReference type="ARBA" id="ARBA00022833"/>
    </source>
</evidence>
<dbReference type="HAMAP" id="MF_03116">
    <property type="entry name" value="Salvage_MtnB_euk"/>
    <property type="match status" value="1"/>
</dbReference>
<feature type="region of interest" description="Disordered" evidence="8">
    <location>
        <begin position="241"/>
        <end position="352"/>
    </location>
</feature>
<feature type="domain" description="Class II aldolase/adducin N-terminal" evidence="9">
    <location>
        <begin position="25"/>
        <end position="230"/>
    </location>
</feature>
<evidence type="ECO:0000256" key="3">
    <source>
        <dbReference type="ARBA" id="ARBA00022723"/>
    </source>
</evidence>
<dbReference type="GO" id="GO:0008270">
    <property type="term" value="F:zinc ion binding"/>
    <property type="evidence" value="ECO:0007669"/>
    <property type="project" value="UniProtKB-UniRule"/>
</dbReference>
<feature type="binding site" evidence="7">
    <location>
        <position position="113"/>
    </location>
    <ligand>
        <name>Zn(2+)</name>
        <dbReference type="ChEBI" id="CHEBI:29105"/>
    </ligand>
</feature>
<dbReference type="InterPro" id="IPR001303">
    <property type="entry name" value="Aldolase_II/adducin_N"/>
</dbReference>
<dbReference type="FunFam" id="3.40.225.10:FF:000003">
    <property type="entry name" value="Methylthioribulose-1-phosphate dehydratase"/>
    <property type="match status" value="1"/>
</dbReference>
<dbReference type="GO" id="GO:0019509">
    <property type="term" value="P:L-methionine salvage from methylthioadenosine"/>
    <property type="evidence" value="ECO:0007669"/>
    <property type="project" value="UniProtKB-UniRule"/>
</dbReference>
<proteinExistence type="inferred from homology"/>
<evidence type="ECO:0000313" key="11">
    <source>
        <dbReference type="Proteomes" id="UP000664521"/>
    </source>
</evidence>
<sequence length="377" mass="41711">MASKNNIDVRSDHLITSTDPEHPANLICTLCRNFYNLGWVTGTGGGTSIVKNSHIFIAPSGVQKELMQPENIFVMDRRTHAYVRKPTSLKPSACTPLFLAAFEKGAGCCIHTHSQWAVLVTLLVEKAAEQNGKSSANSCFEIEMIEQIKGIPKGKNKPGMLGYFDRLRVPIIENTAHEEDLTQSLEEAMARYPDTYAVLVRRHGVYVWGDDVAKAKTQTESLDYIFRLAVEMRTLGLPWTKEETSQGTKNTQEDITLDQTINGTPISKRGRPKRSSDNLEEADGESPKRRKPGRAKKSLQAEGDNKSNQANQPGSLRSEGQNRVTALNGEKGGATQVTGKKGQGRLKQEIDRDDEALALANMTQVGRRRPGRPRKTL</sequence>
<dbReference type="GO" id="GO:0046570">
    <property type="term" value="F:methylthioribulose 1-phosphate dehydratase activity"/>
    <property type="evidence" value="ECO:0007669"/>
    <property type="project" value="UniProtKB-UniRule"/>
</dbReference>
<dbReference type="AlphaFoldDB" id="A0A8H3F9K6"/>
<dbReference type="EC" id="4.2.1.109" evidence="7"/>
<comment type="cofactor">
    <cofactor evidence="7">
        <name>Zn(2+)</name>
        <dbReference type="ChEBI" id="CHEBI:29105"/>
    </cofactor>
    <text evidence="7">Binds 1 zinc ion per subunit.</text>
</comment>
<name>A0A8H3F9K6_9LECA</name>